<dbReference type="PANTHER" id="PTHR45913">
    <property type="entry name" value="EPM2A-INTERACTING PROTEIN 1"/>
    <property type="match status" value="1"/>
</dbReference>
<organism evidence="1 2">
    <name type="scientific">Cyprinus carpio</name>
    <name type="common">Common carp</name>
    <dbReference type="NCBI Taxonomy" id="7962"/>
    <lineage>
        <taxon>Eukaryota</taxon>
        <taxon>Metazoa</taxon>
        <taxon>Chordata</taxon>
        <taxon>Craniata</taxon>
        <taxon>Vertebrata</taxon>
        <taxon>Euteleostomi</taxon>
        <taxon>Actinopterygii</taxon>
        <taxon>Neopterygii</taxon>
        <taxon>Teleostei</taxon>
        <taxon>Ostariophysi</taxon>
        <taxon>Cypriniformes</taxon>
        <taxon>Cyprinidae</taxon>
        <taxon>Cyprininae</taxon>
        <taxon>Cyprinus</taxon>
    </lineage>
</organism>
<dbReference type="AlphaFoldDB" id="A0A8C1VWT0"/>
<name>A0A8C1VWT0_CYPCA</name>
<dbReference type="PANTHER" id="PTHR45913:SF19">
    <property type="entry name" value="LOW QUALITY PROTEIN: ZINC FINGER BED DOMAIN-CONTAINING PROTEIN 5-LIKE"/>
    <property type="match status" value="1"/>
</dbReference>
<protein>
    <submittedName>
        <fullName evidence="1">Uncharacterized protein</fullName>
    </submittedName>
</protein>
<dbReference type="Proteomes" id="UP000694700">
    <property type="component" value="Unplaced"/>
</dbReference>
<proteinExistence type="predicted"/>
<dbReference type="SUPFAM" id="SSF53098">
    <property type="entry name" value="Ribonuclease H-like"/>
    <property type="match status" value="1"/>
</dbReference>
<evidence type="ECO:0000313" key="2">
    <source>
        <dbReference type="Proteomes" id="UP000694700"/>
    </source>
</evidence>
<dbReference type="Ensembl" id="ENSCCRT00015060016.1">
    <property type="protein sequence ID" value="ENSCCRP00015058105.1"/>
    <property type="gene ID" value="ENSCCRG00015023836.1"/>
</dbReference>
<evidence type="ECO:0000313" key="1">
    <source>
        <dbReference type="Ensembl" id="ENSCCRP00015058105.1"/>
    </source>
</evidence>
<dbReference type="InterPro" id="IPR012337">
    <property type="entry name" value="RNaseH-like_sf"/>
</dbReference>
<sequence length="434" mass="49541">MKDALRASYLLSYRVGRKGLPHTIAEDVCLPAAKEMVECMIGEKEAKKLDMIPVSNNTVSRRIDAMSKDILATLVSRVKKSEFYSLQVDESTDVANLANLLLYVRYLFEGTVQEDFLFCRPLATRTTGQEIFNLIDVFMRTNGIDWERCVGICTDGAKSISGKHTGLIAHIRRVCPSISWLHCSIHREALAAKNMPADLLAVLNDAVKLVNFIKARPLNSRIFTLLCNEMGSEHKSLLLHTEVRWLSRGKVLTRLFELRHELQQFFEENPFDLASSMHDEDFLKRLAYLADIFSALNELNLSLQGVSVTVFNTQDRIEAMIKKLRFWASCVSGNTHLCFPTLHEFLGENDVDLGEHVKSLIIEHLNQLAEHLRKHFPPMDTSRSWIRNPFEVSLPIPQLSFHEQEQLIELSSDGALQLQFKRKPLVDFWTESLT</sequence>
<reference evidence="1" key="1">
    <citation type="submission" date="2025-08" db="UniProtKB">
        <authorList>
            <consortium name="Ensembl"/>
        </authorList>
    </citation>
    <scope>IDENTIFICATION</scope>
</reference>
<accession>A0A8C1VWT0</accession>